<dbReference type="HOGENOM" id="CLU_158332_2_1_1"/>
<dbReference type="CTD" id="6753558"/>
<dbReference type="PANTHER" id="PTHR24261">
    <property type="entry name" value="PLASMINOGEN-RELATED"/>
    <property type="match status" value="1"/>
</dbReference>
<dbReference type="PANTHER" id="PTHR24261:SF7">
    <property type="entry name" value="KRINGLE DOMAIN-CONTAINING PROTEIN"/>
    <property type="match status" value="1"/>
</dbReference>
<dbReference type="Pfam" id="PF00051">
    <property type="entry name" value="Kringle"/>
    <property type="match status" value="1"/>
</dbReference>
<protein>
    <recommendedName>
        <fullName evidence="4">Kringle domain-containing protein</fullName>
    </recommendedName>
</protein>
<evidence type="ECO:0000256" key="3">
    <source>
        <dbReference type="PROSITE-ProRule" id="PRU00121"/>
    </source>
</evidence>
<dbReference type="GeneID" id="6753558"/>
<dbReference type="AlphaFoldDB" id="B3RXM7"/>
<organism evidence="5 6">
    <name type="scientific">Trichoplax adhaerens</name>
    <name type="common">Trichoplax reptans</name>
    <dbReference type="NCBI Taxonomy" id="10228"/>
    <lineage>
        <taxon>Eukaryota</taxon>
        <taxon>Metazoa</taxon>
        <taxon>Placozoa</taxon>
        <taxon>Uniplacotomia</taxon>
        <taxon>Trichoplacea</taxon>
        <taxon>Trichoplacidae</taxon>
        <taxon>Trichoplax</taxon>
    </lineage>
</organism>
<keyword evidence="2" id="KW-1015">Disulfide bond</keyword>
<proteinExistence type="predicted"/>
<comment type="caution">
    <text evidence="3">Lacks conserved residue(s) required for the propagation of feature annotation.</text>
</comment>
<dbReference type="PhylomeDB" id="B3RXM7"/>
<evidence type="ECO:0000256" key="1">
    <source>
        <dbReference type="ARBA" id="ARBA00022572"/>
    </source>
</evidence>
<gene>
    <name evidence="5" type="ORF">TRIADDRAFT_25473</name>
</gene>
<evidence type="ECO:0000259" key="4">
    <source>
        <dbReference type="PROSITE" id="PS50070"/>
    </source>
</evidence>
<dbReference type="InterPro" id="IPR013806">
    <property type="entry name" value="Kringle-like"/>
</dbReference>
<dbReference type="Gene3D" id="2.40.20.10">
    <property type="entry name" value="Plasminogen Kringle 4"/>
    <property type="match status" value="1"/>
</dbReference>
<dbReference type="EMBL" id="DS985245">
    <property type="protein sequence ID" value="EDV24455.1"/>
    <property type="molecule type" value="Genomic_DNA"/>
</dbReference>
<dbReference type="PRINTS" id="PR00018">
    <property type="entry name" value="KRINGLE"/>
</dbReference>
<dbReference type="CDD" id="cd00108">
    <property type="entry name" value="KR"/>
    <property type="match status" value="1"/>
</dbReference>
<evidence type="ECO:0000313" key="5">
    <source>
        <dbReference type="EMBL" id="EDV24455.1"/>
    </source>
</evidence>
<feature type="domain" description="Kringle" evidence="4">
    <location>
        <begin position="1"/>
        <end position="81"/>
    </location>
</feature>
<name>B3RXM7_TRIAD</name>
<reference evidence="5 6" key="1">
    <citation type="journal article" date="2008" name="Nature">
        <title>The Trichoplax genome and the nature of placozoans.</title>
        <authorList>
            <person name="Srivastava M."/>
            <person name="Begovic E."/>
            <person name="Chapman J."/>
            <person name="Putnam N.H."/>
            <person name="Hellsten U."/>
            <person name="Kawashima T."/>
            <person name="Kuo A."/>
            <person name="Mitros T."/>
            <person name="Salamov A."/>
            <person name="Carpenter M.L."/>
            <person name="Signorovitch A.Y."/>
            <person name="Moreno M.A."/>
            <person name="Kamm K."/>
            <person name="Grimwood J."/>
            <person name="Schmutz J."/>
            <person name="Shapiro H."/>
            <person name="Grigoriev I.V."/>
            <person name="Buss L.W."/>
            <person name="Schierwater B."/>
            <person name="Dellaporta S.L."/>
            <person name="Rokhsar D.S."/>
        </authorList>
    </citation>
    <scope>NUCLEOTIDE SEQUENCE [LARGE SCALE GENOMIC DNA]</scope>
    <source>
        <strain evidence="5 6">Grell-BS-1999</strain>
    </source>
</reference>
<feature type="non-terminal residue" evidence="5">
    <location>
        <position position="1"/>
    </location>
</feature>
<dbReference type="InterPro" id="IPR038178">
    <property type="entry name" value="Kringle_sf"/>
</dbReference>
<dbReference type="InterPro" id="IPR000001">
    <property type="entry name" value="Kringle"/>
</dbReference>
<sequence>ECYIRQGKSYRGYHNKTRNGIPCQAWKLQMPHSHPYGPESNPNAGLISNYCRNPSSSDRNRPWCYTVSKNISWDYCQVEKCSKFTTL</sequence>
<dbReference type="STRING" id="10228.B3RXM7"/>
<dbReference type="InParanoid" id="B3RXM7"/>
<dbReference type="Proteomes" id="UP000009022">
    <property type="component" value="Unassembled WGS sequence"/>
</dbReference>
<keyword evidence="6" id="KW-1185">Reference proteome</keyword>
<dbReference type="SUPFAM" id="SSF57440">
    <property type="entry name" value="Kringle-like"/>
    <property type="match status" value="1"/>
</dbReference>
<dbReference type="InterPro" id="IPR050759">
    <property type="entry name" value="Serine_protease_kringle"/>
</dbReference>
<evidence type="ECO:0000256" key="2">
    <source>
        <dbReference type="ARBA" id="ARBA00023157"/>
    </source>
</evidence>
<evidence type="ECO:0000313" key="6">
    <source>
        <dbReference type="Proteomes" id="UP000009022"/>
    </source>
</evidence>
<dbReference type="PROSITE" id="PS50070">
    <property type="entry name" value="KRINGLE_2"/>
    <property type="match status" value="1"/>
</dbReference>
<dbReference type="OrthoDB" id="272018at2759"/>
<keyword evidence="1 3" id="KW-0420">Kringle</keyword>
<dbReference type="OMA" id="CEITECR"/>
<accession>B3RXM7</accession>
<dbReference type="KEGG" id="tad:TRIADDRAFT_25473"/>
<dbReference type="RefSeq" id="XP_002112345.1">
    <property type="nucleotide sequence ID" value="XM_002112309.1"/>
</dbReference>
<dbReference type="SMART" id="SM00130">
    <property type="entry name" value="KR"/>
    <property type="match status" value="1"/>
</dbReference>